<evidence type="ECO:0000313" key="4">
    <source>
        <dbReference type="Proteomes" id="UP000053797"/>
    </source>
</evidence>
<reference evidence="2 5" key="2">
    <citation type="journal article" date="2016" name="Front. Microbiol.">
        <title>Genomic Resource of Rice Seed Associated Bacteria.</title>
        <authorList>
            <person name="Midha S."/>
            <person name="Bansal K."/>
            <person name="Sharma S."/>
            <person name="Kumar N."/>
            <person name="Patil P.P."/>
            <person name="Chaudhry V."/>
            <person name="Patil P.B."/>
        </authorList>
    </citation>
    <scope>NUCLEOTIDE SEQUENCE [LARGE SCALE GENOMIC DNA]</scope>
    <source>
        <strain evidence="2 5">RSA11</strain>
    </source>
</reference>
<dbReference type="Proteomes" id="UP000072605">
    <property type="component" value="Unassembled WGS sequence"/>
</dbReference>
<dbReference type="Pfam" id="PF26326">
    <property type="entry name" value="YtzJ"/>
    <property type="match status" value="1"/>
</dbReference>
<accession>A0A0V8GJ61</accession>
<reference evidence="3 6" key="3">
    <citation type="submission" date="2023-12" db="EMBL/GenBank/DDBJ databases">
        <authorList>
            <person name="Easwaran N."/>
            <person name="Lazarus H.P.S."/>
        </authorList>
    </citation>
    <scope>NUCLEOTIDE SEQUENCE [LARGE SCALE GENOMIC DNA]</scope>
    <source>
        <strain evidence="3 6">VIT-2023</strain>
    </source>
</reference>
<dbReference type="RefSeq" id="WP_023469043.1">
    <property type="nucleotide sequence ID" value="NZ_FMYN01000001.1"/>
</dbReference>
<evidence type="ECO:0000313" key="2">
    <source>
        <dbReference type="EMBL" id="KTR26184.1"/>
    </source>
</evidence>
<organism evidence="1 4">
    <name type="scientific">Exiguobacterium indicum</name>
    <dbReference type="NCBI Taxonomy" id="296995"/>
    <lineage>
        <taxon>Bacteria</taxon>
        <taxon>Bacillati</taxon>
        <taxon>Bacillota</taxon>
        <taxon>Bacilli</taxon>
        <taxon>Bacillales</taxon>
        <taxon>Bacillales Family XII. Incertae Sedis</taxon>
        <taxon>Exiguobacterium</taxon>
    </lineage>
</organism>
<protein>
    <submittedName>
        <fullName evidence="1">Uncharacterized protein</fullName>
    </submittedName>
</protein>
<proteinExistence type="predicted"/>
<dbReference type="OrthoDB" id="2679903at2"/>
<dbReference type="EMBL" id="LNQL01000001">
    <property type="protein sequence ID" value="KSU50328.1"/>
    <property type="molecule type" value="Genomic_DNA"/>
</dbReference>
<dbReference type="GeneID" id="90837465"/>
<dbReference type="InterPro" id="IPR058867">
    <property type="entry name" value="YtzJ"/>
</dbReference>
<evidence type="ECO:0000313" key="3">
    <source>
        <dbReference type="EMBL" id="MEI4461677.1"/>
    </source>
</evidence>
<evidence type="ECO:0000313" key="6">
    <source>
        <dbReference type="Proteomes" id="UP001387110"/>
    </source>
</evidence>
<dbReference type="EMBL" id="LDQV01000025">
    <property type="protein sequence ID" value="KTR26184.1"/>
    <property type="molecule type" value="Genomic_DNA"/>
</dbReference>
<evidence type="ECO:0000313" key="5">
    <source>
        <dbReference type="Proteomes" id="UP000072605"/>
    </source>
</evidence>
<reference evidence="1 4" key="1">
    <citation type="journal article" date="2015" name="Int. J. Syst. Evol. Microbiol.">
        <title>Exiguobacterium enclense sp. nov., isolated from sediment.</title>
        <authorList>
            <person name="Dastager S.G."/>
            <person name="Mawlankar R."/>
            <person name="Sonalkar V.V."/>
            <person name="Thorat M.N."/>
            <person name="Mual P."/>
            <person name="Verma A."/>
            <person name="Krishnamurthi S."/>
            <person name="Tang S.K."/>
            <person name="Li W.J."/>
        </authorList>
    </citation>
    <scope>NUCLEOTIDE SEQUENCE [LARGE SCALE GENOMIC DNA]</scope>
    <source>
        <strain evidence="1 4">NIO-1109</strain>
    </source>
</reference>
<keyword evidence="6" id="KW-1185">Reference proteome</keyword>
<dbReference type="Proteomes" id="UP000053797">
    <property type="component" value="Unassembled WGS sequence"/>
</dbReference>
<evidence type="ECO:0000313" key="1">
    <source>
        <dbReference type="EMBL" id="KSU50328.1"/>
    </source>
</evidence>
<name>A0A0V8GJ61_9BACL</name>
<dbReference type="AlphaFoldDB" id="A0A0V8GJ61"/>
<gene>
    <name evidence="1" type="ORF">AS033_02815</name>
    <name evidence="2" type="ORF">RSA11_10755</name>
    <name evidence="3" type="ORF">SZL87_04450</name>
</gene>
<dbReference type="Proteomes" id="UP001387110">
    <property type="component" value="Unassembled WGS sequence"/>
</dbReference>
<sequence length="64" mass="7425">MILNRSQIAREKVEQLKLGVTAFTETEEIAEKIRKSVAELQLNVIEDHTDRGVWFIPQDETKTQ</sequence>
<dbReference type="EMBL" id="JBAWKY010000001">
    <property type="protein sequence ID" value="MEI4461677.1"/>
    <property type="molecule type" value="Genomic_DNA"/>
</dbReference>
<comment type="caution">
    <text evidence="1">The sequence shown here is derived from an EMBL/GenBank/DDBJ whole genome shotgun (WGS) entry which is preliminary data.</text>
</comment>